<keyword evidence="4" id="KW-1185">Reference proteome</keyword>
<accession>A0A085MWW0</accession>
<evidence type="ECO:0000313" key="3">
    <source>
        <dbReference type="EMBL" id="KFD61706.1"/>
    </source>
</evidence>
<evidence type="ECO:0000313" key="2">
    <source>
        <dbReference type="EMBL" id="KFD56871.1"/>
    </source>
</evidence>
<dbReference type="AlphaFoldDB" id="A0A085MWW0"/>
<protein>
    <submittedName>
        <fullName evidence="3">Uncharacterized protein</fullName>
    </submittedName>
</protein>
<sequence>MELRSRRDDSSEEVAEQKTQIDNDIEQHECKATKKTQGQAALLLMEATSSRMRRPSFTTHTLPRLPVTTALYSTSPMSACILNEARNSASIP</sequence>
<dbReference type="Proteomes" id="UP000030764">
    <property type="component" value="Unassembled WGS sequence"/>
</dbReference>
<evidence type="ECO:0000313" key="4">
    <source>
        <dbReference type="Proteomes" id="UP000030764"/>
    </source>
</evidence>
<evidence type="ECO:0000256" key="1">
    <source>
        <dbReference type="SAM" id="MobiDB-lite"/>
    </source>
</evidence>
<organism evidence="3">
    <name type="scientific">Trichuris suis</name>
    <name type="common">pig whipworm</name>
    <dbReference type="NCBI Taxonomy" id="68888"/>
    <lineage>
        <taxon>Eukaryota</taxon>
        <taxon>Metazoa</taxon>
        <taxon>Ecdysozoa</taxon>
        <taxon>Nematoda</taxon>
        <taxon>Enoplea</taxon>
        <taxon>Dorylaimia</taxon>
        <taxon>Trichinellida</taxon>
        <taxon>Trichuridae</taxon>
        <taxon>Trichuris</taxon>
    </lineage>
</organism>
<gene>
    <name evidence="2" type="ORF">M513_02128</name>
    <name evidence="3" type="ORF">M514_02128</name>
</gene>
<feature type="compositionally biased region" description="Basic and acidic residues" evidence="1">
    <location>
        <begin position="1"/>
        <end position="32"/>
    </location>
</feature>
<name>A0A085MWW0_9BILA</name>
<dbReference type="EMBL" id="KL363191">
    <property type="protein sequence ID" value="KFD56871.1"/>
    <property type="molecule type" value="Genomic_DNA"/>
</dbReference>
<proteinExistence type="predicted"/>
<dbReference type="EMBL" id="KL367614">
    <property type="protein sequence ID" value="KFD61706.1"/>
    <property type="molecule type" value="Genomic_DNA"/>
</dbReference>
<feature type="region of interest" description="Disordered" evidence="1">
    <location>
        <begin position="1"/>
        <end position="35"/>
    </location>
</feature>
<reference evidence="3 4" key="1">
    <citation type="journal article" date="2014" name="Nat. Genet.">
        <title>Genome and transcriptome of the porcine whipworm Trichuris suis.</title>
        <authorList>
            <person name="Jex A.R."/>
            <person name="Nejsum P."/>
            <person name="Schwarz E.M."/>
            <person name="Hu L."/>
            <person name="Young N.D."/>
            <person name="Hall R.S."/>
            <person name="Korhonen P.K."/>
            <person name="Liao S."/>
            <person name="Thamsborg S."/>
            <person name="Xia J."/>
            <person name="Xu P."/>
            <person name="Wang S."/>
            <person name="Scheerlinck J.P."/>
            <person name="Hofmann A."/>
            <person name="Sternberg P.W."/>
            <person name="Wang J."/>
            <person name="Gasser R.B."/>
        </authorList>
    </citation>
    <scope>NUCLEOTIDE SEQUENCE [LARGE SCALE GENOMIC DNA]</scope>
    <source>
        <strain evidence="3">DCEP-RM93F</strain>
        <strain evidence="2">DCEP-RM93M</strain>
    </source>
</reference>
<dbReference type="Proteomes" id="UP000030758">
    <property type="component" value="Unassembled WGS sequence"/>
</dbReference>